<keyword evidence="5 12" id="KW-0999">Mitochondrion inner membrane</keyword>
<dbReference type="Pfam" id="PF08566">
    <property type="entry name" value="Pam17"/>
    <property type="match status" value="1"/>
</dbReference>
<evidence type="ECO:0000256" key="1">
    <source>
        <dbReference type="ARBA" id="ARBA00004448"/>
    </source>
</evidence>
<gene>
    <name evidence="14" type="ORF">AC578_815</name>
</gene>
<comment type="function">
    <text evidence="12">Component of the PAM complex, a complex required for the translocation of transit peptide-containing proteins from the inner membrane into the mitochondrial matrix in an ATP-dependent manner.</text>
</comment>
<keyword evidence="3 12" id="KW-0813">Transport</keyword>
<dbReference type="GO" id="GO:0001405">
    <property type="term" value="C:PAM complex, Tim23 associated import motor"/>
    <property type="evidence" value="ECO:0007669"/>
    <property type="project" value="UniProtKB-UniRule"/>
</dbReference>
<keyword evidence="8 12" id="KW-1133">Transmembrane helix</keyword>
<dbReference type="EMBL" id="LFZN01000082">
    <property type="protein sequence ID" value="KXS99963.1"/>
    <property type="molecule type" value="Genomic_DNA"/>
</dbReference>
<keyword evidence="6 12" id="KW-0653">Protein transport</keyword>
<accession>A0A139HC11</accession>
<evidence type="ECO:0000256" key="5">
    <source>
        <dbReference type="ARBA" id="ARBA00022792"/>
    </source>
</evidence>
<evidence type="ECO:0000256" key="8">
    <source>
        <dbReference type="ARBA" id="ARBA00022989"/>
    </source>
</evidence>
<dbReference type="EMBL" id="LFZN01000082">
    <property type="protein sequence ID" value="KXS99964.1"/>
    <property type="molecule type" value="Genomic_DNA"/>
</dbReference>
<reference evidence="14 15" key="1">
    <citation type="submission" date="2015-07" db="EMBL/GenBank/DDBJ databases">
        <title>Comparative genomics of the Sigatoka disease complex on banana suggests a link between parallel evolutionary changes in Pseudocercospora fijiensis and Pseudocercospora eumusae and increased virulence on the banana host.</title>
        <authorList>
            <person name="Chang T.-C."/>
            <person name="Salvucci A."/>
            <person name="Crous P.W."/>
            <person name="Stergiopoulos I."/>
        </authorList>
    </citation>
    <scope>NUCLEOTIDE SEQUENCE [LARGE SCALE GENOMIC DNA]</scope>
    <source>
        <strain evidence="14 15">CBS 114824</strain>
    </source>
</reference>
<sequence length="289" mass="31934">MLLSPACLGEALMYSSSRTSRRGELSSYPSERATPRHTTPPSISPPTTASHTIMATLFCTRSTCTRTTSAPRALVAAPFFTAFSSTSARPAKQPRLEQSPRPRITAEGRHIRLVPAARNASTSTTNSTAQAIPDHVLTWDRFFDLRRKRRWMNLVCSVLTSGPTVLVAAPLIAQAEFDSWGAQISGLDPMVVLGISTFTVAAAGWLCGPSFGNLMFSLWAGRRGWRAGIAEKEKSFYARIKRYRADASASSPQNPIPDYYGEKIGSVKDYRRWLKDQRAFNLKKNKNMI</sequence>
<evidence type="ECO:0000256" key="2">
    <source>
        <dbReference type="ARBA" id="ARBA00006837"/>
    </source>
</evidence>
<keyword evidence="15" id="KW-1185">Reference proteome</keyword>
<evidence type="ECO:0000256" key="11">
    <source>
        <dbReference type="ARBA" id="ARBA00023136"/>
    </source>
</evidence>
<keyword evidence="7" id="KW-0809">Transit peptide</keyword>
<comment type="similarity">
    <text evidence="2 12">Belongs to the PAM17 family.</text>
</comment>
<evidence type="ECO:0000256" key="4">
    <source>
        <dbReference type="ARBA" id="ARBA00022692"/>
    </source>
</evidence>
<feature type="compositionally biased region" description="Low complexity" evidence="13">
    <location>
        <begin position="36"/>
        <end position="49"/>
    </location>
</feature>
<dbReference type="InterPro" id="IPR013875">
    <property type="entry name" value="Pam17"/>
</dbReference>
<evidence type="ECO:0000256" key="10">
    <source>
        <dbReference type="ARBA" id="ARBA00023128"/>
    </source>
</evidence>
<feature type="transmembrane region" description="Helical" evidence="12">
    <location>
        <begin position="151"/>
        <end position="173"/>
    </location>
</feature>
<keyword evidence="4 12" id="KW-0812">Transmembrane</keyword>
<feature type="region of interest" description="Disordered" evidence="13">
    <location>
        <begin position="18"/>
        <end position="49"/>
    </location>
</feature>
<evidence type="ECO:0000256" key="3">
    <source>
        <dbReference type="ARBA" id="ARBA00022448"/>
    </source>
</evidence>
<feature type="transmembrane region" description="Helical" evidence="12">
    <location>
        <begin position="193"/>
        <end position="216"/>
    </location>
</feature>
<dbReference type="STRING" id="321146.A0A139HC11"/>
<dbReference type="GO" id="GO:0030150">
    <property type="term" value="P:protein import into mitochondrial matrix"/>
    <property type="evidence" value="ECO:0007669"/>
    <property type="project" value="UniProtKB-UniRule"/>
</dbReference>
<evidence type="ECO:0000256" key="12">
    <source>
        <dbReference type="RuleBase" id="RU367146"/>
    </source>
</evidence>
<dbReference type="EMBL" id="LFZN01000082">
    <property type="protein sequence ID" value="KXS99965.1"/>
    <property type="molecule type" value="Genomic_DNA"/>
</dbReference>
<comment type="subunit">
    <text evidence="12">Component of the PAM complex.</text>
</comment>
<dbReference type="OrthoDB" id="5970083at2759"/>
<evidence type="ECO:0000313" key="14">
    <source>
        <dbReference type="EMBL" id="KXS99965.1"/>
    </source>
</evidence>
<keyword evidence="9 12" id="KW-0811">Translocation</keyword>
<evidence type="ECO:0000256" key="6">
    <source>
        <dbReference type="ARBA" id="ARBA00022927"/>
    </source>
</evidence>
<evidence type="ECO:0000313" key="15">
    <source>
        <dbReference type="Proteomes" id="UP000070133"/>
    </source>
</evidence>
<comment type="subcellular location">
    <subcellularLocation>
        <location evidence="1 12">Mitochondrion inner membrane</location>
        <topology evidence="1 12">Multi-pass membrane protein</topology>
    </subcellularLocation>
</comment>
<keyword evidence="11 12" id="KW-0472">Membrane</keyword>
<evidence type="ECO:0000256" key="7">
    <source>
        <dbReference type="ARBA" id="ARBA00022946"/>
    </source>
</evidence>
<dbReference type="PANTHER" id="PTHR28021">
    <property type="entry name" value="PRESEQUENCE TRANSLOCATED-ASSOCIATED MOTOR SUBUNIT PAM17, MITOCHONDRIAL"/>
    <property type="match status" value="1"/>
</dbReference>
<proteinExistence type="inferred from homology"/>
<name>A0A139HC11_9PEZI</name>
<dbReference type="Proteomes" id="UP000070133">
    <property type="component" value="Unassembled WGS sequence"/>
</dbReference>
<evidence type="ECO:0000256" key="13">
    <source>
        <dbReference type="SAM" id="MobiDB-lite"/>
    </source>
</evidence>
<organism evidence="14 15">
    <name type="scientific">Pseudocercospora eumusae</name>
    <dbReference type="NCBI Taxonomy" id="321146"/>
    <lineage>
        <taxon>Eukaryota</taxon>
        <taxon>Fungi</taxon>
        <taxon>Dikarya</taxon>
        <taxon>Ascomycota</taxon>
        <taxon>Pezizomycotina</taxon>
        <taxon>Dothideomycetes</taxon>
        <taxon>Dothideomycetidae</taxon>
        <taxon>Mycosphaerellales</taxon>
        <taxon>Mycosphaerellaceae</taxon>
        <taxon>Pseudocercospora</taxon>
    </lineage>
</organism>
<comment type="caution">
    <text evidence="14">The sequence shown here is derived from an EMBL/GenBank/DDBJ whole genome shotgun (WGS) entry which is preliminary data.</text>
</comment>
<keyword evidence="10 12" id="KW-0496">Mitochondrion</keyword>
<dbReference type="PANTHER" id="PTHR28021:SF1">
    <property type="entry name" value="PRESEQUENCE TRANSLOCATED-ASSOCIATED MOTOR SUBUNIT PAM17, MITOCHONDRIAL"/>
    <property type="match status" value="1"/>
</dbReference>
<dbReference type="AlphaFoldDB" id="A0A139HC11"/>
<evidence type="ECO:0000256" key="9">
    <source>
        <dbReference type="ARBA" id="ARBA00023010"/>
    </source>
</evidence>
<protein>
    <recommendedName>
        <fullName evidence="12">Presequence translocated-associated motor subunit PAM17</fullName>
    </recommendedName>
</protein>